<dbReference type="InterPro" id="IPR016032">
    <property type="entry name" value="Sig_transdc_resp-reg_C-effctor"/>
</dbReference>
<dbReference type="Gene3D" id="1.10.10.10">
    <property type="entry name" value="Winged helix-like DNA-binding domain superfamily/Winged helix DNA-binding domain"/>
    <property type="match status" value="1"/>
</dbReference>
<accession>A0ABV3TRN7</accession>
<sequence>MSAITRLASQYRLIESKLRPPFLRNAILYREQLTRSIMHEHSTSGVLTLVASAGSGKTTLMAQIFEESEKAGEQCFWLSLDSDDNEPAIFAKYILASSCDIGQNFQESESAFRDAGQSRNYEQFLDILLTRLVNVQLETAIFIDDFQFITNPTIIKFWNKLLQYSTPLLRIVIGSRNQLSLDLGRKKISGMITEVNQSDLNLSASEVTRYLREVHETNVPEHAAALLQSLTEGWIAGIQLAALAIGRDRVDAVSYIESFTGKDKILTEYLLQTVLRELPVPVREFLLDTAPLTRFTADLCNHVCKRSNGREMLEYLNQSNLFIVPEDNVEHWYRYHHLFSDFLRSELRKSNLEKYDMICISAATWCESEDLLNEAVQYCLLARDFNKAAGLITKRGPNLAQLSGDHSTVLDWMRRLPEEYHTSSPQLLLVHAWSSTFSRDPKLAVTLCRKVFAGIHDPDLYGWTLNKDQSDDAFWLAKSIEAIATVVSDELSKSIILCESIIEMAPPLQLLALATTYSVMAYACLGLREYQKSVNYAAEGYKYSIQAGSKFAAVWADFISGLANIELGRLHSALEDADRASATAGIEHAHNAYLRAMADFIHNEVNVQKCNFDVLQHRLKFTHTFTSLYGPAEPLLTSIRGDARHLFWVGEFDSARKILRNGQDLALSTNQFRLHFALLAEEIELQLRFDGIDSAKETIRRVNFYSSDHINLPIEFKPWIEETIAVIEIRVLMAGGKVDEALERISNIIKSTIQTGDTRVRFLHKMRSLRALGLWRNGSAREGVRELARVVDAAAPEDHAYEIVMAGSEILAILKEIQPKRKNPLVDKDLSVKYDFIERIISSINGDLDTPKRKMVLENSNIDVTKLLTGRELDILKLIVPGLDNNQIAGELQLSVATVKWHIHNIFQKIGVRSRTAAAAYGHNANLR</sequence>
<comment type="caution">
    <text evidence="5">The sequence shown here is derived from an EMBL/GenBank/DDBJ whole genome shotgun (WGS) entry which is preliminary data.</text>
</comment>
<evidence type="ECO:0000256" key="1">
    <source>
        <dbReference type="ARBA" id="ARBA00023015"/>
    </source>
</evidence>
<dbReference type="PANTHER" id="PTHR44688">
    <property type="entry name" value="DNA-BINDING TRANSCRIPTIONAL ACTIVATOR DEVR_DOSR"/>
    <property type="match status" value="1"/>
</dbReference>
<dbReference type="InterPro" id="IPR041617">
    <property type="entry name" value="TPR_MalT"/>
</dbReference>
<dbReference type="InterPro" id="IPR011990">
    <property type="entry name" value="TPR-like_helical_dom_sf"/>
</dbReference>
<dbReference type="RefSeq" id="WP_368374069.1">
    <property type="nucleotide sequence ID" value="NZ_JBFRYB010000001.1"/>
</dbReference>
<dbReference type="InterPro" id="IPR027417">
    <property type="entry name" value="P-loop_NTPase"/>
</dbReference>
<dbReference type="InterPro" id="IPR000792">
    <property type="entry name" value="Tscrpt_reg_LuxR_C"/>
</dbReference>
<dbReference type="PANTHER" id="PTHR44688:SF16">
    <property type="entry name" value="DNA-BINDING TRANSCRIPTIONAL ACTIVATOR DEVR_DOSR"/>
    <property type="match status" value="1"/>
</dbReference>
<dbReference type="Gene3D" id="3.40.50.300">
    <property type="entry name" value="P-loop containing nucleotide triphosphate hydrolases"/>
    <property type="match status" value="1"/>
</dbReference>
<keyword evidence="1" id="KW-0805">Transcription regulation</keyword>
<name>A0ABV3TRN7_9GAMM</name>
<evidence type="ECO:0000313" key="6">
    <source>
        <dbReference type="Proteomes" id="UP001557484"/>
    </source>
</evidence>
<evidence type="ECO:0000313" key="5">
    <source>
        <dbReference type="EMBL" id="MEX1663940.1"/>
    </source>
</evidence>
<evidence type="ECO:0000256" key="3">
    <source>
        <dbReference type="ARBA" id="ARBA00023163"/>
    </source>
</evidence>
<organism evidence="5 6">
    <name type="scientific">Zhongshania arctica</name>
    <dbReference type="NCBI Taxonomy" id="3238302"/>
    <lineage>
        <taxon>Bacteria</taxon>
        <taxon>Pseudomonadati</taxon>
        <taxon>Pseudomonadota</taxon>
        <taxon>Gammaproteobacteria</taxon>
        <taxon>Cellvibrionales</taxon>
        <taxon>Spongiibacteraceae</taxon>
        <taxon>Zhongshania</taxon>
    </lineage>
</organism>
<dbReference type="SUPFAM" id="SSF46894">
    <property type="entry name" value="C-terminal effector domain of the bipartite response regulators"/>
    <property type="match status" value="1"/>
</dbReference>
<dbReference type="SMART" id="SM00421">
    <property type="entry name" value="HTH_LUXR"/>
    <property type="match status" value="1"/>
</dbReference>
<protein>
    <submittedName>
        <fullName evidence="5">LuxR C-terminal-related transcriptional regulator</fullName>
    </submittedName>
</protein>
<dbReference type="Pfam" id="PF00196">
    <property type="entry name" value="GerE"/>
    <property type="match status" value="1"/>
</dbReference>
<dbReference type="InterPro" id="IPR003593">
    <property type="entry name" value="AAA+_ATPase"/>
</dbReference>
<dbReference type="EMBL" id="JBFRYB010000001">
    <property type="protein sequence ID" value="MEX1663940.1"/>
    <property type="molecule type" value="Genomic_DNA"/>
</dbReference>
<keyword evidence="6" id="KW-1185">Reference proteome</keyword>
<gene>
    <name evidence="5" type="ORF">AB4875_00505</name>
</gene>
<dbReference type="Pfam" id="PF17874">
    <property type="entry name" value="TPR_MalT"/>
    <property type="match status" value="1"/>
</dbReference>
<dbReference type="InterPro" id="IPR036388">
    <property type="entry name" value="WH-like_DNA-bd_sf"/>
</dbReference>
<proteinExistence type="predicted"/>
<dbReference type="SMART" id="SM00382">
    <property type="entry name" value="AAA"/>
    <property type="match status" value="1"/>
</dbReference>
<dbReference type="Gene3D" id="1.25.40.10">
    <property type="entry name" value="Tetratricopeptide repeat domain"/>
    <property type="match status" value="1"/>
</dbReference>
<dbReference type="InterPro" id="IPR049945">
    <property type="entry name" value="AAA_22"/>
</dbReference>
<evidence type="ECO:0000256" key="2">
    <source>
        <dbReference type="ARBA" id="ARBA00023125"/>
    </source>
</evidence>
<keyword evidence="3" id="KW-0804">Transcription</keyword>
<dbReference type="SUPFAM" id="SSF52540">
    <property type="entry name" value="P-loop containing nucleoside triphosphate hydrolases"/>
    <property type="match status" value="1"/>
</dbReference>
<dbReference type="Proteomes" id="UP001557484">
    <property type="component" value="Unassembled WGS sequence"/>
</dbReference>
<dbReference type="PROSITE" id="PS50043">
    <property type="entry name" value="HTH_LUXR_2"/>
    <property type="match status" value="1"/>
</dbReference>
<dbReference type="PRINTS" id="PR00038">
    <property type="entry name" value="HTHLUXR"/>
</dbReference>
<evidence type="ECO:0000259" key="4">
    <source>
        <dbReference type="PROSITE" id="PS50043"/>
    </source>
</evidence>
<reference evidence="5 6" key="1">
    <citation type="journal article" date="2011" name="Int. J. Syst. Evol. Microbiol.">
        <title>Zhongshania antarctica gen. nov., sp. nov. and Zhongshania guokunii sp. nov., gammaproteobacteria respectively isolated from coastal attached (fast) ice and surface seawater of the Antarctic.</title>
        <authorList>
            <person name="Li H.J."/>
            <person name="Zhang X.Y."/>
            <person name="Chen C.X."/>
            <person name="Zhang Y.J."/>
            <person name="Gao Z.M."/>
            <person name="Yu Y."/>
            <person name="Chen X.L."/>
            <person name="Chen B."/>
            <person name="Zhang Y.Z."/>
        </authorList>
    </citation>
    <scope>NUCLEOTIDE SEQUENCE [LARGE SCALE GENOMIC DNA]</scope>
    <source>
        <strain evidence="5 6">R06B22</strain>
    </source>
</reference>
<dbReference type="CDD" id="cd06170">
    <property type="entry name" value="LuxR_C_like"/>
    <property type="match status" value="1"/>
</dbReference>
<dbReference type="Pfam" id="PF25873">
    <property type="entry name" value="WHD_MalT"/>
    <property type="match status" value="1"/>
</dbReference>
<feature type="domain" description="HTH luxR-type" evidence="4">
    <location>
        <begin position="861"/>
        <end position="926"/>
    </location>
</feature>
<dbReference type="InterPro" id="IPR059106">
    <property type="entry name" value="WHD_MalT"/>
</dbReference>
<dbReference type="Pfam" id="PF13401">
    <property type="entry name" value="AAA_22"/>
    <property type="match status" value="1"/>
</dbReference>
<dbReference type="PROSITE" id="PS00622">
    <property type="entry name" value="HTH_LUXR_1"/>
    <property type="match status" value="1"/>
</dbReference>
<keyword evidence="2" id="KW-0238">DNA-binding</keyword>